<dbReference type="PANTHER" id="PTHR42870:SF6">
    <property type="entry name" value="ACETYL-COA C-ACYLTRANSFERASE"/>
    <property type="match status" value="1"/>
</dbReference>
<sequence length="388" mass="41036">MTACIVGWAHSRFGKLEGETLESLIVKVATDALDHAGIGPDDVDEIVLGHFNAGFSAQDFTASLVLQADDRLRFKPATRVENACATGSAAVRQGIRAIDANAARIVLVVGAEQMTTTPGAEIGKNLLKASYLPEDGDTPAGFAGVFGKIAQAYFQRYGDQSDALAMIAAKNHKNGVDNPYAQMRKDFGYEFCRHESEKNPFVAGPLKRTDCSLVSDGAAALVLADTATALKMRRAVAFRANQHVQDFLPMSKRDILAFEGCEHAWNQALKQAGVTLDDLSFVETHDCFTIAELIEYEAMGLAKPGEGAKLAMSGETAKDGRLPVNPSGGLKAKGHPIGATGVSMHVLSAMQLVGEAGGIQVPGAKLGGIFNMGGAAVANYVSILDRIR</sequence>
<feature type="domain" description="Thiolase N-terminal" evidence="1">
    <location>
        <begin position="5"/>
        <end position="225"/>
    </location>
</feature>
<comment type="caution">
    <text evidence="3">The sequence shown here is derived from an EMBL/GenBank/DDBJ whole genome shotgun (WGS) entry which is preliminary data.</text>
</comment>
<dbReference type="SUPFAM" id="SSF53901">
    <property type="entry name" value="Thiolase-like"/>
    <property type="match status" value="1"/>
</dbReference>
<name>A0A2A6FFM7_9HYPH</name>
<dbReference type="PANTHER" id="PTHR42870">
    <property type="entry name" value="ACETYL-COA C-ACETYLTRANSFERASE"/>
    <property type="match status" value="1"/>
</dbReference>
<dbReference type="GO" id="GO:0003985">
    <property type="term" value="F:acetyl-CoA C-acetyltransferase activity"/>
    <property type="evidence" value="ECO:0007669"/>
    <property type="project" value="UniProtKB-EC"/>
</dbReference>
<dbReference type="InterPro" id="IPR055140">
    <property type="entry name" value="Thiolase_C_2"/>
</dbReference>
<dbReference type="Pfam" id="PF00108">
    <property type="entry name" value="Thiolase_N"/>
    <property type="match status" value="1"/>
</dbReference>
<accession>A0A2A6FFM7</accession>
<evidence type="ECO:0000259" key="1">
    <source>
        <dbReference type="Pfam" id="PF00108"/>
    </source>
</evidence>
<keyword evidence="4" id="KW-1185">Reference proteome</keyword>
<proteinExistence type="predicted"/>
<dbReference type="EMBL" id="NWQG01000067">
    <property type="protein sequence ID" value="PDQ20749.1"/>
    <property type="molecule type" value="Genomic_DNA"/>
</dbReference>
<dbReference type="InterPro" id="IPR016039">
    <property type="entry name" value="Thiolase-like"/>
</dbReference>
<dbReference type="EC" id="2.3.1.9" evidence="3"/>
<dbReference type="InterPro" id="IPR020616">
    <property type="entry name" value="Thiolase_N"/>
</dbReference>
<dbReference type="RefSeq" id="WP_097574051.1">
    <property type="nucleotide sequence ID" value="NZ_NWQG01000067.1"/>
</dbReference>
<reference evidence="3 4" key="1">
    <citation type="submission" date="2017-09" db="EMBL/GenBank/DDBJ databases">
        <title>Mesorhizobum sanjuanii sp. nov. isolated from nodules of Lotus tenuis in saline-alkaline lowlands of Flooding Pampa.</title>
        <authorList>
            <person name="Sannazzaro A.I."/>
            <person name="Torres Tejerizo G.A."/>
            <person name="Fontana F."/>
            <person name="Cumpa Velazquez L.M."/>
            <person name="Hansen L."/>
            <person name="Pistorio M."/>
            <person name="Estrella M.J."/>
        </authorList>
    </citation>
    <scope>NUCLEOTIDE SEQUENCE [LARGE SCALE GENOMIC DNA]</scope>
    <source>
        <strain evidence="3 4">BSA136</strain>
    </source>
</reference>
<dbReference type="AlphaFoldDB" id="A0A2A6FFM7"/>
<dbReference type="Gene3D" id="3.40.47.10">
    <property type="match status" value="1"/>
</dbReference>
<keyword evidence="3" id="KW-0808">Transferase</keyword>
<dbReference type="Pfam" id="PF22691">
    <property type="entry name" value="Thiolase_C_1"/>
    <property type="match status" value="1"/>
</dbReference>
<dbReference type="CDD" id="cd00829">
    <property type="entry name" value="SCP-x_thiolase"/>
    <property type="match status" value="1"/>
</dbReference>
<dbReference type="NCBIfam" id="NF005704">
    <property type="entry name" value="PRK07516.1"/>
    <property type="match status" value="1"/>
</dbReference>
<evidence type="ECO:0000313" key="4">
    <source>
        <dbReference type="Proteomes" id="UP000219182"/>
    </source>
</evidence>
<organism evidence="3 4">
    <name type="scientific">Mesorhizobium sanjuanii</name>
    <dbReference type="NCBI Taxonomy" id="2037900"/>
    <lineage>
        <taxon>Bacteria</taxon>
        <taxon>Pseudomonadati</taxon>
        <taxon>Pseudomonadota</taxon>
        <taxon>Alphaproteobacteria</taxon>
        <taxon>Hyphomicrobiales</taxon>
        <taxon>Phyllobacteriaceae</taxon>
        <taxon>Mesorhizobium</taxon>
    </lineage>
</organism>
<evidence type="ECO:0000259" key="2">
    <source>
        <dbReference type="Pfam" id="PF22691"/>
    </source>
</evidence>
<keyword evidence="3" id="KW-0012">Acyltransferase</keyword>
<dbReference type="PIRSF" id="PIRSF000429">
    <property type="entry name" value="Ac-CoA_Ac_transf"/>
    <property type="match status" value="1"/>
</dbReference>
<evidence type="ECO:0000313" key="3">
    <source>
        <dbReference type="EMBL" id="PDQ20749.1"/>
    </source>
</evidence>
<dbReference type="Proteomes" id="UP000219182">
    <property type="component" value="Unassembled WGS sequence"/>
</dbReference>
<protein>
    <submittedName>
        <fullName evidence="3">Acetyl-CoA acetyltransferase</fullName>
        <ecNumber evidence="3">2.3.1.9</ecNumber>
    </submittedName>
</protein>
<dbReference type="InterPro" id="IPR002155">
    <property type="entry name" value="Thiolase"/>
</dbReference>
<gene>
    <name evidence="3" type="ORF">CN311_12635</name>
</gene>
<feature type="domain" description="Thiolase C-terminal" evidence="2">
    <location>
        <begin position="251"/>
        <end position="386"/>
    </location>
</feature>